<dbReference type="RefSeq" id="WP_079039597.1">
    <property type="nucleotide sequence ID" value="NZ_FMZK01000002.1"/>
</dbReference>
<dbReference type="Gene3D" id="1.10.260.40">
    <property type="entry name" value="lambda repressor-like DNA-binding domains"/>
    <property type="match status" value="1"/>
</dbReference>
<evidence type="ECO:0000313" key="3">
    <source>
        <dbReference type="EMBL" id="SDC41510.1"/>
    </source>
</evidence>
<reference evidence="4" key="1">
    <citation type="submission" date="2016-10" db="EMBL/GenBank/DDBJ databases">
        <authorList>
            <person name="Varghese N."/>
            <person name="Submissions S."/>
        </authorList>
    </citation>
    <scope>NUCLEOTIDE SEQUENCE [LARGE SCALE GENOMIC DNA]</scope>
    <source>
        <strain evidence="4">CGMCC 4.3504</strain>
    </source>
</reference>
<dbReference type="Pfam" id="PF13191">
    <property type="entry name" value="AAA_16"/>
    <property type="match status" value="1"/>
</dbReference>
<dbReference type="InterPro" id="IPR036388">
    <property type="entry name" value="WH-like_DNA-bd_sf"/>
</dbReference>
<feature type="domain" description="HTH cro/C1-type" evidence="2">
    <location>
        <begin position="33"/>
        <end position="86"/>
    </location>
</feature>
<dbReference type="InterPro" id="IPR010982">
    <property type="entry name" value="Lambda_DNA-bd_dom_sf"/>
</dbReference>
<feature type="region of interest" description="Disordered" evidence="1">
    <location>
        <begin position="1"/>
        <end position="29"/>
    </location>
</feature>
<accession>A0A1G6LE40</accession>
<dbReference type="InterPro" id="IPR027417">
    <property type="entry name" value="P-loop_NTPase"/>
</dbReference>
<dbReference type="GO" id="GO:0003677">
    <property type="term" value="F:DNA binding"/>
    <property type="evidence" value="ECO:0007669"/>
    <property type="project" value="InterPro"/>
</dbReference>
<dbReference type="SUPFAM" id="SSF47413">
    <property type="entry name" value="lambda repressor-like DNA-binding domains"/>
    <property type="match status" value="1"/>
</dbReference>
<dbReference type="STRING" id="67344.SAMN05216505_10278"/>
<gene>
    <name evidence="3" type="ORF">SAMN05216505_10278</name>
</gene>
<organism evidence="3 4">
    <name type="scientific">Streptomyces prasinopilosus</name>
    <dbReference type="NCBI Taxonomy" id="67344"/>
    <lineage>
        <taxon>Bacteria</taxon>
        <taxon>Bacillati</taxon>
        <taxon>Actinomycetota</taxon>
        <taxon>Actinomycetes</taxon>
        <taxon>Kitasatosporales</taxon>
        <taxon>Streptomycetaceae</taxon>
        <taxon>Streptomyces</taxon>
    </lineage>
</organism>
<evidence type="ECO:0000259" key="2">
    <source>
        <dbReference type="PROSITE" id="PS50943"/>
    </source>
</evidence>
<dbReference type="Proteomes" id="UP000182100">
    <property type="component" value="Unassembled WGS sequence"/>
</dbReference>
<evidence type="ECO:0000256" key="1">
    <source>
        <dbReference type="SAM" id="MobiDB-lite"/>
    </source>
</evidence>
<dbReference type="Gene3D" id="1.10.10.10">
    <property type="entry name" value="Winged helix-like DNA-binding domain superfamily/Winged helix DNA-binding domain"/>
    <property type="match status" value="1"/>
</dbReference>
<dbReference type="PANTHER" id="PTHR47691:SF3">
    <property type="entry name" value="HTH-TYPE TRANSCRIPTIONAL REGULATOR RV0890C-RELATED"/>
    <property type="match status" value="1"/>
</dbReference>
<dbReference type="InterPro" id="IPR001387">
    <property type="entry name" value="Cro/C1-type_HTH"/>
</dbReference>
<dbReference type="InterPro" id="IPR041664">
    <property type="entry name" value="AAA_16"/>
</dbReference>
<dbReference type="SMART" id="SM00530">
    <property type="entry name" value="HTH_XRE"/>
    <property type="match status" value="1"/>
</dbReference>
<name>A0A1G6LE40_9ACTN</name>
<dbReference type="EMBL" id="FMZK01000002">
    <property type="protein sequence ID" value="SDC41510.1"/>
    <property type="molecule type" value="Genomic_DNA"/>
</dbReference>
<feature type="region of interest" description="Disordered" evidence="1">
    <location>
        <begin position="437"/>
        <end position="463"/>
    </location>
</feature>
<dbReference type="PROSITE" id="PS50943">
    <property type="entry name" value="HTH_CROC1"/>
    <property type="match status" value="1"/>
</dbReference>
<dbReference type="AlphaFoldDB" id="A0A1G6LE40"/>
<dbReference type="CDD" id="cd00093">
    <property type="entry name" value="HTH_XRE"/>
    <property type="match status" value="1"/>
</dbReference>
<sequence>MIREPAQGSSSTQRAQERTGSPAGTPATFGQLLRAHRTRRGLSLTRFAALVHFDPGHISKVETGKRSPSVGFAKACDRALHAGDAFTAIASALEAATRRQQGWVRPAQLPAAKRHFVGRHEDLRRLDGLLQGRERRLAVPVAVVNGPPGVGKTALAVQWAHRAVQDGHFPDGQLFVSLQGPEPDTAAAPFDVLGDLLRAVGTPPERIPAQRDQRAATFRSYLHGREMLLVLDNAADARQIRPLLPGSPGCAVVVTSRSRLPGLMPLVDAVSLPLPELCQPEAAQLIGAVIGQVRADADPGAVAVLAERCGRLPLALVLAAERIVSRQHRSAEALAAELKPRQARLNLAEGDVVLRDAFETSYKALDEQSARVFRGLGLLPGHLIDVASTASVTGVPPEEASLSLCNLAAAHLVQRHDERHYRMHDLLRAYAADLAGRPNGDPGRATANGRAADPMPALNSLAA</sequence>
<dbReference type="PANTHER" id="PTHR47691">
    <property type="entry name" value="REGULATOR-RELATED"/>
    <property type="match status" value="1"/>
</dbReference>
<dbReference type="SUPFAM" id="SSF52540">
    <property type="entry name" value="P-loop containing nucleoside triphosphate hydrolases"/>
    <property type="match status" value="1"/>
</dbReference>
<dbReference type="PRINTS" id="PR00364">
    <property type="entry name" value="DISEASERSIST"/>
</dbReference>
<dbReference type="Pfam" id="PF13560">
    <property type="entry name" value="HTH_31"/>
    <property type="match status" value="1"/>
</dbReference>
<proteinExistence type="predicted"/>
<protein>
    <submittedName>
        <fullName evidence="3">NB-ARC domain-containing protein</fullName>
    </submittedName>
</protein>
<dbReference type="Gene3D" id="3.40.50.300">
    <property type="entry name" value="P-loop containing nucleotide triphosphate hydrolases"/>
    <property type="match status" value="1"/>
</dbReference>
<evidence type="ECO:0000313" key="4">
    <source>
        <dbReference type="Proteomes" id="UP000182100"/>
    </source>
</evidence>
<keyword evidence="4" id="KW-1185">Reference proteome</keyword>